<evidence type="ECO:0000259" key="12">
    <source>
        <dbReference type="PROSITE" id="PS51004"/>
    </source>
</evidence>
<dbReference type="InterPro" id="IPR042582">
    <property type="entry name" value="Sema3D_Sema"/>
</dbReference>
<evidence type="ECO:0000256" key="7">
    <source>
        <dbReference type="ARBA" id="ARBA00023180"/>
    </source>
</evidence>
<dbReference type="InterPro" id="IPR036352">
    <property type="entry name" value="Semap_dom_sf"/>
</dbReference>
<keyword evidence="8" id="KW-0393">Immunoglobulin domain</keyword>
<evidence type="ECO:0000256" key="6">
    <source>
        <dbReference type="ARBA" id="ARBA00023157"/>
    </source>
</evidence>
<dbReference type="InterPro" id="IPR015943">
    <property type="entry name" value="WD40/YVTN_repeat-like_dom_sf"/>
</dbReference>
<gene>
    <name evidence="13" type="ORF">HGM15179_015097</name>
</gene>
<proteinExistence type="inferred from homology"/>
<evidence type="ECO:0008006" key="15">
    <source>
        <dbReference type="Google" id="ProtNLM"/>
    </source>
</evidence>
<evidence type="ECO:0000256" key="1">
    <source>
        <dbReference type="ARBA" id="ARBA00004613"/>
    </source>
</evidence>
<dbReference type="SMART" id="SM00423">
    <property type="entry name" value="PSI"/>
    <property type="match status" value="1"/>
</dbReference>
<keyword evidence="3" id="KW-0217">Developmental protein</keyword>
<reference evidence="13" key="1">
    <citation type="submission" date="2019-04" db="EMBL/GenBank/DDBJ databases">
        <title>Genome assembly of Zosterops borbonicus 15179.</title>
        <authorList>
            <person name="Leroy T."/>
            <person name="Anselmetti Y."/>
            <person name="Tilak M.-K."/>
            <person name="Nabholz B."/>
        </authorList>
    </citation>
    <scope>NUCLEOTIDE SEQUENCE</scope>
    <source>
        <strain evidence="13">HGM_15179</strain>
        <tissue evidence="13">Muscle</tissue>
    </source>
</reference>
<feature type="region of interest" description="Disordered" evidence="10">
    <location>
        <begin position="1118"/>
        <end position="1151"/>
    </location>
</feature>
<dbReference type="GO" id="GO:0045499">
    <property type="term" value="F:chemorepellent activity"/>
    <property type="evidence" value="ECO:0007669"/>
    <property type="project" value="TreeGrafter"/>
</dbReference>
<protein>
    <recommendedName>
        <fullName evidence="15">Semaphorin-3D</fullName>
    </recommendedName>
</protein>
<keyword evidence="4" id="KW-0964">Secreted</keyword>
<dbReference type="InterPro" id="IPR001627">
    <property type="entry name" value="Semap_dom"/>
</dbReference>
<dbReference type="GO" id="GO:0001755">
    <property type="term" value="P:neural crest cell migration"/>
    <property type="evidence" value="ECO:0007669"/>
    <property type="project" value="TreeGrafter"/>
</dbReference>
<dbReference type="GO" id="GO:0071526">
    <property type="term" value="P:semaphorin-plexin signaling pathway"/>
    <property type="evidence" value="ECO:0007669"/>
    <property type="project" value="TreeGrafter"/>
</dbReference>
<dbReference type="SMART" id="SM00630">
    <property type="entry name" value="Sema"/>
    <property type="match status" value="1"/>
</dbReference>
<evidence type="ECO:0000313" key="13">
    <source>
        <dbReference type="EMBL" id="TRZ12013.1"/>
    </source>
</evidence>
<dbReference type="GO" id="GO:0005886">
    <property type="term" value="C:plasma membrane"/>
    <property type="evidence" value="ECO:0007669"/>
    <property type="project" value="TreeGrafter"/>
</dbReference>
<dbReference type="GO" id="GO:0005615">
    <property type="term" value="C:extracellular space"/>
    <property type="evidence" value="ECO:0007669"/>
    <property type="project" value="TreeGrafter"/>
</dbReference>
<keyword evidence="6" id="KW-1015">Disulfide bond</keyword>
<evidence type="ECO:0000256" key="9">
    <source>
        <dbReference type="PROSITE-ProRule" id="PRU00352"/>
    </source>
</evidence>
<dbReference type="PANTHER" id="PTHR11036:SF36">
    <property type="entry name" value="SEMAPHORIN-3D"/>
    <property type="match status" value="1"/>
</dbReference>
<evidence type="ECO:0000313" key="14">
    <source>
        <dbReference type="Proteomes" id="UP000796761"/>
    </source>
</evidence>
<dbReference type="InterPro" id="IPR007110">
    <property type="entry name" value="Ig-like_dom"/>
</dbReference>
<keyword evidence="14" id="KW-1185">Reference proteome</keyword>
<dbReference type="GO" id="GO:0038191">
    <property type="term" value="F:neuropilin binding"/>
    <property type="evidence" value="ECO:0007669"/>
    <property type="project" value="UniProtKB-ARBA"/>
</dbReference>
<dbReference type="InterPro" id="IPR041416">
    <property type="entry name" value="IL-1RAcP-like_ig"/>
</dbReference>
<dbReference type="SUPFAM" id="SSF101912">
    <property type="entry name" value="Sema domain"/>
    <property type="match status" value="1"/>
</dbReference>
<evidence type="ECO:0000256" key="10">
    <source>
        <dbReference type="SAM" id="MobiDB-lite"/>
    </source>
</evidence>
<feature type="compositionally biased region" description="Polar residues" evidence="10">
    <location>
        <begin position="172"/>
        <end position="190"/>
    </location>
</feature>
<dbReference type="GO" id="GO:0007411">
    <property type="term" value="P:axon guidance"/>
    <property type="evidence" value="ECO:0007669"/>
    <property type="project" value="TreeGrafter"/>
</dbReference>
<dbReference type="InterPro" id="IPR016201">
    <property type="entry name" value="PSI"/>
</dbReference>
<dbReference type="CDD" id="cd05871">
    <property type="entry name" value="Ig_Sema3"/>
    <property type="match status" value="1"/>
</dbReference>
<feature type="domain" description="Sema" evidence="12">
    <location>
        <begin position="416"/>
        <end position="909"/>
    </location>
</feature>
<dbReference type="Pfam" id="PF18452">
    <property type="entry name" value="Ig_6"/>
    <property type="match status" value="1"/>
</dbReference>
<dbReference type="Gene3D" id="2.130.10.10">
    <property type="entry name" value="YVTN repeat-like/Quinoprotein amine dehydrogenase"/>
    <property type="match status" value="1"/>
</dbReference>
<evidence type="ECO:0000256" key="5">
    <source>
        <dbReference type="ARBA" id="ARBA00022729"/>
    </source>
</evidence>
<dbReference type="FunFam" id="2.130.10.10:FF:000015">
    <property type="entry name" value="Semaphorin 3B"/>
    <property type="match status" value="1"/>
</dbReference>
<comment type="similarity">
    <text evidence="2">Belongs to the semaphorin family.</text>
</comment>
<feature type="compositionally biased region" description="Basic and acidic residues" evidence="10">
    <location>
        <begin position="207"/>
        <end position="226"/>
    </location>
</feature>
<evidence type="ECO:0000256" key="2">
    <source>
        <dbReference type="ARBA" id="ARBA00009492"/>
    </source>
</evidence>
<dbReference type="PROSITE" id="PS51004">
    <property type="entry name" value="SEMA"/>
    <property type="match status" value="1"/>
</dbReference>
<dbReference type="GO" id="GO:0030335">
    <property type="term" value="P:positive regulation of cell migration"/>
    <property type="evidence" value="ECO:0007669"/>
    <property type="project" value="TreeGrafter"/>
</dbReference>
<dbReference type="InterPro" id="IPR027231">
    <property type="entry name" value="Semaphorin"/>
</dbReference>
<sequence length="1151" mass="129332">MRSGSCDSAGAASQWGQLGKAPAGAAAPVELGQAELLERQTARLLQELEQGPPEQQDQAWGASLFGALQHCWPFWLLAGVLLLLGLWFSHTRRSREASTSSKDLSSCKTLGDERGKEQEEESVGSEEGGASIAVTVEAEDSSTGNGRQGTRVAANEEDGCSAIEGGADGKMQESSDASEQISSGWTGQEESSGRESAVDPCGFAASEEEKKEMIQEGDSVRKKDEEQSGVNVDGNKPEARKEDKEGNMAASEKEGSDGGKEGRGSDGIEGRDRPDVGFRPGILSEDRVQWPVEELERGCSVTAELMESLRRVFADSLSHSFYPVPQEAIGVGSAFEGWSSREWDGVYRLLVPLSPPPGHAFHLEPNSAGQTAARSFRVRVELVCTCQSEQPDQEPLCFLHRSWKELRQKHQRSLLKTLCAGSYLDVEKTSHWFSNCIPFLGSAEGLDFRTLLLDEERGRLLVGAKDHIFQLNLVDVNKNVKKIYWPAAKEKVELCKLAGKDAHTECANFIRVLQPYNRTHVYVCGTGAFHPLCGYIELGTHKEEMAFRLDTQNLESGRLKCPFDPQQPFASVMADEYLYAGTASDFLGKDTALTRSLGPSHDHHYIRTDISEHYWLTGAKFIGTFPIPDTYNPDDDKIYFFFREISQDSGTSDKTILSRVGRVCKNDMGGQRSLINKWTTFLKARLVCSIPGPEGADTHFDELQDIFLLSTRDERNPLVYGVFTTTSSVFKGSAVCVYSMAEIRAVFNGPYAHKESADHRWVQYEGRIPYPRPGTCPSKTYDPLIKSTRDFPDEVISFIRRHPLMYKSVYPVTGAPVFTRINVDYRLTQIVVDHVMAEDGQYDVIFLGTDVGTVLKVVSITKEKWTKEEVVLEELQIFKHPSVISTMEISQKQQQLYIGSRDGLVQLSLHRCHTYGKACADCCLARDPYCAWDGNSCSRYAPTSKRRARRQDVKYGDPVAQCWDVEDSISHETADEKVIFGIEFNSTFLECTPKSQQASIRWYVQRSGEEHREELKADERIIKTEHGLLIRSLQRRDAGAYFCKAQEHTFVHTIAKLNLNVIENGQMESTQKTEDEEGRVRDLLTESRLRYKDYIQLVSSPSFSLDEYCEQMWHREKRRQRNKGGAKWKHVQEMKKKRNRRHHEPARPPST</sequence>
<keyword evidence="7" id="KW-0325">Glycoprotein</keyword>
<comment type="caution">
    <text evidence="13">The sequence shown here is derived from an EMBL/GenBank/DDBJ whole genome shotgun (WGS) entry which is preliminary data.</text>
</comment>
<dbReference type="PROSITE" id="PS50835">
    <property type="entry name" value="IG_LIKE"/>
    <property type="match status" value="1"/>
</dbReference>
<evidence type="ECO:0000256" key="4">
    <source>
        <dbReference type="ARBA" id="ARBA00022525"/>
    </source>
</evidence>
<evidence type="ECO:0000256" key="3">
    <source>
        <dbReference type="ARBA" id="ARBA00022473"/>
    </source>
</evidence>
<comment type="subcellular location">
    <subcellularLocation>
        <location evidence="1">Secreted</location>
    </subcellularLocation>
</comment>
<dbReference type="GO" id="GO:0030215">
    <property type="term" value="F:semaphorin receptor binding"/>
    <property type="evidence" value="ECO:0007669"/>
    <property type="project" value="InterPro"/>
</dbReference>
<dbReference type="OrthoDB" id="9988752at2759"/>
<keyword evidence="5" id="KW-0732">Signal</keyword>
<accession>A0A8K1G5D6</accession>
<dbReference type="EMBL" id="SWJQ01000633">
    <property type="protein sequence ID" value="TRZ12013.1"/>
    <property type="molecule type" value="Genomic_DNA"/>
</dbReference>
<dbReference type="CDD" id="cd11252">
    <property type="entry name" value="Sema_3D"/>
    <property type="match status" value="1"/>
</dbReference>
<dbReference type="FunFam" id="2.60.40.10:FF:000030">
    <property type="entry name" value="Semaphorin 3F like"/>
    <property type="match status" value="1"/>
</dbReference>
<dbReference type="SUPFAM" id="SSF103575">
    <property type="entry name" value="Plexin repeat"/>
    <property type="match status" value="1"/>
</dbReference>
<name>A0A8K1G5D6_9PASS</name>
<dbReference type="PANTHER" id="PTHR11036">
    <property type="entry name" value="SEMAPHORIN"/>
    <property type="match status" value="1"/>
</dbReference>
<feature type="region of interest" description="Disordered" evidence="10">
    <location>
        <begin position="98"/>
        <end position="282"/>
    </location>
</feature>
<dbReference type="InterPro" id="IPR013783">
    <property type="entry name" value="Ig-like_fold"/>
</dbReference>
<organism evidence="13 14">
    <name type="scientific">Zosterops borbonicus</name>
    <dbReference type="NCBI Taxonomy" id="364589"/>
    <lineage>
        <taxon>Eukaryota</taxon>
        <taxon>Metazoa</taxon>
        <taxon>Chordata</taxon>
        <taxon>Craniata</taxon>
        <taxon>Vertebrata</taxon>
        <taxon>Euteleostomi</taxon>
        <taxon>Archelosauria</taxon>
        <taxon>Archosauria</taxon>
        <taxon>Dinosauria</taxon>
        <taxon>Saurischia</taxon>
        <taxon>Theropoda</taxon>
        <taxon>Coelurosauria</taxon>
        <taxon>Aves</taxon>
        <taxon>Neognathae</taxon>
        <taxon>Neoaves</taxon>
        <taxon>Telluraves</taxon>
        <taxon>Australaves</taxon>
        <taxon>Passeriformes</taxon>
        <taxon>Sylvioidea</taxon>
        <taxon>Zosteropidae</taxon>
        <taxon>Zosterops</taxon>
    </lineage>
</organism>
<dbReference type="SUPFAM" id="SSF48726">
    <property type="entry name" value="Immunoglobulin"/>
    <property type="match status" value="1"/>
</dbReference>
<dbReference type="FunFam" id="3.30.1680.10:FF:000001">
    <property type="entry name" value="Semaphorin 3F like"/>
    <property type="match status" value="1"/>
</dbReference>
<evidence type="ECO:0000259" key="11">
    <source>
        <dbReference type="PROSITE" id="PS50835"/>
    </source>
</evidence>
<dbReference type="Gene3D" id="2.60.40.10">
    <property type="entry name" value="Immunoglobulins"/>
    <property type="match status" value="1"/>
</dbReference>
<dbReference type="Pfam" id="PF01403">
    <property type="entry name" value="Sema"/>
    <property type="match status" value="1"/>
</dbReference>
<feature type="compositionally biased region" description="Polar residues" evidence="10">
    <location>
        <begin position="98"/>
        <end position="108"/>
    </location>
</feature>
<dbReference type="Proteomes" id="UP000796761">
    <property type="component" value="Unassembled WGS sequence"/>
</dbReference>
<dbReference type="AlphaFoldDB" id="A0A8K1G5D6"/>
<dbReference type="Gene3D" id="3.30.1680.10">
    <property type="entry name" value="ligand-binding face of the semaphorins, domain 2"/>
    <property type="match status" value="1"/>
</dbReference>
<comment type="caution">
    <text evidence="9">Lacks conserved residue(s) required for the propagation of feature annotation.</text>
</comment>
<feature type="domain" description="Ig-like" evidence="11">
    <location>
        <begin position="942"/>
        <end position="1060"/>
    </location>
</feature>
<feature type="compositionally biased region" description="Basic residues" evidence="10">
    <location>
        <begin position="1118"/>
        <end position="1144"/>
    </location>
</feature>
<dbReference type="InterPro" id="IPR036179">
    <property type="entry name" value="Ig-like_dom_sf"/>
</dbReference>
<feature type="compositionally biased region" description="Basic and acidic residues" evidence="10">
    <location>
        <begin position="235"/>
        <end position="276"/>
    </location>
</feature>
<evidence type="ECO:0000256" key="8">
    <source>
        <dbReference type="ARBA" id="ARBA00023319"/>
    </source>
</evidence>